<keyword evidence="3" id="KW-1185">Reference proteome</keyword>
<evidence type="ECO:0000313" key="3">
    <source>
        <dbReference type="Proteomes" id="UP000269945"/>
    </source>
</evidence>
<evidence type="ECO:0000256" key="1">
    <source>
        <dbReference type="SAM" id="MobiDB-lite"/>
    </source>
</evidence>
<feature type="region of interest" description="Disordered" evidence="1">
    <location>
        <begin position="17"/>
        <end position="37"/>
    </location>
</feature>
<dbReference type="Proteomes" id="UP000269945">
    <property type="component" value="Unassembled WGS sequence"/>
</dbReference>
<name>A0A9X9PVA1_GULGU</name>
<reference evidence="2 3" key="1">
    <citation type="submission" date="2018-10" db="EMBL/GenBank/DDBJ databases">
        <authorList>
            <person name="Ekblom R."/>
            <person name="Jareborg N."/>
        </authorList>
    </citation>
    <scope>NUCLEOTIDE SEQUENCE [LARGE SCALE GENOMIC DNA]</scope>
    <source>
        <tissue evidence="2">Muscle</tissue>
    </source>
</reference>
<dbReference type="EMBL" id="CYRY02003113">
    <property type="protein sequence ID" value="VCW67783.1"/>
    <property type="molecule type" value="Genomic_DNA"/>
</dbReference>
<protein>
    <submittedName>
        <fullName evidence="2">Uncharacterized protein</fullName>
    </submittedName>
</protein>
<sequence>MPRRKKKVADLKPRFTGLQPTRRACGPSYSRWGRISR</sequence>
<evidence type="ECO:0000313" key="2">
    <source>
        <dbReference type="EMBL" id="VCW67783.1"/>
    </source>
</evidence>
<gene>
    <name evidence="2" type="ORF">BN2614_LOCUS5</name>
</gene>
<accession>A0A9X9PVA1</accession>
<comment type="caution">
    <text evidence="2">The sequence shown here is derived from an EMBL/GenBank/DDBJ whole genome shotgun (WGS) entry which is preliminary data.</text>
</comment>
<proteinExistence type="predicted"/>
<dbReference type="AlphaFoldDB" id="A0A9X9PVA1"/>
<organism evidence="2 3">
    <name type="scientific">Gulo gulo</name>
    <name type="common">Wolverine</name>
    <name type="synonym">Gluton</name>
    <dbReference type="NCBI Taxonomy" id="48420"/>
    <lineage>
        <taxon>Eukaryota</taxon>
        <taxon>Metazoa</taxon>
        <taxon>Chordata</taxon>
        <taxon>Craniata</taxon>
        <taxon>Vertebrata</taxon>
        <taxon>Euteleostomi</taxon>
        <taxon>Mammalia</taxon>
        <taxon>Eutheria</taxon>
        <taxon>Laurasiatheria</taxon>
        <taxon>Carnivora</taxon>
        <taxon>Caniformia</taxon>
        <taxon>Musteloidea</taxon>
        <taxon>Mustelidae</taxon>
        <taxon>Guloninae</taxon>
        <taxon>Gulo</taxon>
    </lineage>
</organism>